<dbReference type="EMBL" id="JXJU01000004">
    <property type="protein sequence ID" value="PCS00485.1"/>
    <property type="molecule type" value="Genomic_DNA"/>
</dbReference>
<evidence type="ECO:0000256" key="12">
    <source>
        <dbReference type="SAM" id="Coils"/>
    </source>
</evidence>
<dbReference type="EC" id="3.1.-.-" evidence="10 11"/>
<evidence type="ECO:0000256" key="11">
    <source>
        <dbReference type="NCBIfam" id="TIGR03319"/>
    </source>
</evidence>
<keyword evidence="10" id="KW-0472">Membrane</keyword>
<dbReference type="CDD" id="cd00077">
    <property type="entry name" value="HDc"/>
    <property type="match status" value="1"/>
</dbReference>
<keyword evidence="2 10" id="KW-0812">Transmembrane</keyword>
<evidence type="ECO:0000256" key="7">
    <source>
        <dbReference type="ARBA" id="ARBA00022989"/>
    </source>
</evidence>
<dbReference type="Pfam" id="PF12072">
    <property type="entry name" value="RNase_Y_N"/>
    <property type="match status" value="1"/>
</dbReference>
<keyword evidence="12" id="KW-0175">Coiled coil</keyword>
<dbReference type="Pfam" id="PF00013">
    <property type="entry name" value="KH_1"/>
    <property type="match status" value="1"/>
</dbReference>
<feature type="coiled-coil region" evidence="12">
    <location>
        <begin position="24"/>
        <end position="166"/>
    </location>
</feature>
<dbReference type="Pfam" id="PF01966">
    <property type="entry name" value="HD"/>
    <property type="match status" value="1"/>
</dbReference>
<dbReference type="NCBIfam" id="TIGR00277">
    <property type="entry name" value="HDIG"/>
    <property type="match status" value="1"/>
</dbReference>
<evidence type="ECO:0000256" key="2">
    <source>
        <dbReference type="ARBA" id="ARBA00022692"/>
    </source>
</evidence>
<evidence type="ECO:0000256" key="9">
    <source>
        <dbReference type="ARBA" id="ARBA00073072"/>
    </source>
</evidence>
<keyword evidence="6 10" id="KW-0694">RNA-binding</keyword>
<dbReference type="RefSeq" id="WP_096817807.1">
    <property type="nucleotide sequence ID" value="NZ_JXJU01000004.1"/>
</dbReference>
<keyword evidence="3 10" id="KW-0540">Nuclease</keyword>
<sequence length="539" mass="61184">MNDVITIVLAVLVIVLVVAFIFYVQKIKNGKQDAESLITEAENKANEITANAKRDADNLKREAELYKRDAENFKKEARYSLKEEEQKQRRDIENEFKQDRKELKETEQRLTQREEVLDRKDDTLTKKERNLDSKEENLAKKTDTLNKREQELLHIEEKKQQELERISNLSVDEAKDIILTETRDGLTKEMAQMIRQSEEKATAEADKKAKKIISLAIQRVSSDSVAEQTVSVVTLPDDSMKGRIIGREGRNIRTFEALTGIDVIIDDTPEAVVLSGFDPIRREIARMTLEQLVQDGRIHPARIEELVEKNRKAIDHKIREYGEQAAFEVGAHNLHPDLMKIMGRLHFRTSYGQNVLDHSVEVANIAGNLAAEMGENIQLAKRAGFLHDIGKALDHEVEGSHVEIGTDLARKYKENPIVINTIASHHNDTEPNSVIAVLVAAADALSAARPGARRESIENYIKRLKDLENISTSFDGVDTAFALQAGREVRVMVKPEKLSDDKMTILARDIKNRIENEMDYPGNIKVTVIRETRAIDYAK</sequence>
<comment type="function">
    <text evidence="10">Endoribonuclease that initiates mRNA decay.</text>
</comment>
<evidence type="ECO:0000256" key="4">
    <source>
        <dbReference type="ARBA" id="ARBA00022759"/>
    </source>
</evidence>
<evidence type="ECO:0000313" key="15">
    <source>
        <dbReference type="Proteomes" id="UP000218181"/>
    </source>
</evidence>
<dbReference type="OrthoDB" id="9803205at2"/>
<dbReference type="GO" id="GO:0016787">
    <property type="term" value="F:hydrolase activity"/>
    <property type="evidence" value="ECO:0007669"/>
    <property type="project" value="UniProtKB-KW"/>
</dbReference>
<dbReference type="STRING" id="1291764.GCA_001311235_02122"/>
<dbReference type="HAMAP" id="MF_00335">
    <property type="entry name" value="RNase_Y"/>
    <property type="match status" value="1"/>
</dbReference>
<keyword evidence="4 10" id="KW-0255">Endonuclease</keyword>
<dbReference type="InterPro" id="IPR022711">
    <property type="entry name" value="RNase_Y_N"/>
</dbReference>
<evidence type="ECO:0000259" key="13">
    <source>
        <dbReference type="PROSITE" id="PS51831"/>
    </source>
</evidence>
<keyword evidence="5 10" id="KW-0378">Hydrolase</keyword>
<dbReference type="Gene3D" id="1.10.3210.10">
    <property type="entry name" value="Hypothetical protein af1432"/>
    <property type="match status" value="1"/>
</dbReference>
<dbReference type="InterPro" id="IPR006675">
    <property type="entry name" value="HDIG_dom"/>
</dbReference>
<evidence type="ECO:0000256" key="6">
    <source>
        <dbReference type="ARBA" id="ARBA00022884"/>
    </source>
</evidence>
<dbReference type="SUPFAM" id="SSF109604">
    <property type="entry name" value="HD-domain/PDEase-like"/>
    <property type="match status" value="1"/>
</dbReference>
<feature type="transmembrane region" description="Helical" evidence="10">
    <location>
        <begin position="6"/>
        <end position="24"/>
    </location>
</feature>
<dbReference type="SMART" id="SM00471">
    <property type="entry name" value="HDc"/>
    <property type="match status" value="1"/>
</dbReference>
<dbReference type="GO" id="GO:0006402">
    <property type="term" value="P:mRNA catabolic process"/>
    <property type="evidence" value="ECO:0007669"/>
    <property type="project" value="UniProtKB-UniRule"/>
</dbReference>
<name>A0A2A5RMJ9_9LACT</name>
<dbReference type="FunFam" id="1.10.3210.10:FF:000003">
    <property type="entry name" value="Ribonuclease Y"/>
    <property type="match status" value="1"/>
</dbReference>
<accession>A0A2A5RMJ9</accession>
<evidence type="ECO:0000256" key="8">
    <source>
        <dbReference type="ARBA" id="ARBA00061537"/>
    </source>
</evidence>
<comment type="subcellular location">
    <subcellularLocation>
        <location evidence="1 10">Cell membrane</location>
        <topology evidence="1 10">Single-pass membrane protein</topology>
    </subcellularLocation>
</comment>
<dbReference type="InterPro" id="IPR006674">
    <property type="entry name" value="HD_domain"/>
</dbReference>
<dbReference type="InterPro" id="IPR004088">
    <property type="entry name" value="KH_dom_type_1"/>
</dbReference>
<comment type="caution">
    <text evidence="14">The sequence shown here is derived from an EMBL/GenBank/DDBJ whole genome shotgun (WGS) entry which is preliminary data.</text>
</comment>
<dbReference type="CDD" id="cd22431">
    <property type="entry name" value="KH-I_RNaseY"/>
    <property type="match status" value="1"/>
</dbReference>
<organism evidence="14 15">
    <name type="scientific">Lactococcus fujiensis JCM 16395</name>
    <dbReference type="NCBI Taxonomy" id="1291764"/>
    <lineage>
        <taxon>Bacteria</taxon>
        <taxon>Bacillati</taxon>
        <taxon>Bacillota</taxon>
        <taxon>Bacilli</taxon>
        <taxon>Lactobacillales</taxon>
        <taxon>Streptococcaceae</taxon>
        <taxon>Lactococcus</taxon>
    </lineage>
</organism>
<dbReference type="GO" id="GO:0003723">
    <property type="term" value="F:RNA binding"/>
    <property type="evidence" value="ECO:0007669"/>
    <property type="project" value="UniProtKB-UniRule"/>
</dbReference>
<dbReference type="InterPro" id="IPR036612">
    <property type="entry name" value="KH_dom_type_1_sf"/>
</dbReference>
<dbReference type="PROSITE" id="PS51831">
    <property type="entry name" value="HD"/>
    <property type="match status" value="1"/>
</dbReference>
<feature type="domain" description="HD" evidence="13">
    <location>
        <begin position="355"/>
        <end position="448"/>
    </location>
</feature>
<dbReference type="GO" id="GO:0004521">
    <property type="term" value="F:RNA endonuclease activity"/>
    <property type="evidence" value="ECO:0007669"/>
    <property type="project" value="UniProtKB-UniRule"/>
</dbReference>
<dbReference type="FunFam" id="3.30.1370.10:FF:000006">
    <property type="entry name" value="Ribonuclease Y"/>
    <property type="match status" value="1"/>
</dbReference>
<evidence type="ECO:0000256" key="10">
    <source>
        <dbReference type="HAMAP-Rule" id="MF_00335"/>
    </source>
</evidence>
<evidence type="ECO:0000256" key="5">
    <source>
        <dbReference type="ARBA" id="ARBA00022801"/>
    </source>
</evidence>
<dbReference type="InterPro" id="IPR003607">
    <property type="entry name" value="HD/PDEase_dom"/>
</dbReference>
<dbReference type="Gene3D" id="3.30.1370.10">
    <property type="entry name" value="K Homology domain, type 1"/>
    <property type="match status" value="1"/>
</dbReference>
<proteinExistence type="inferred from homology"/>
<keyword evidence="7 10" id="KW-1133">Transmembrane helix</keyword>
<evidence type="ECO:0000256" key="1">
    <source>
        <dbReference type="ARBA" id="ARBA00004162"/>
    </source>
</evidence>
<dbReference type="AlphaFoldDB" id="A0A2A5RMJ9"/>
<dbReference type="PANTHER" id="PTHR12826">
    <property type="entry name" value="RIBONUCLEASE Y"/>
    <property type="match status" value="1"/>
</dbReference>
<dbReference type="InterPro" id="IPR017705">
    <property type="entry name" value="Ribonuclease_Y"/>
</dbReference>
<dbReference type="GO" id="GO:0005886">
    <property type="term" value="C:plasma membrane"/>
    <property type="evidence" value="ECO:0007669"/>
    <property type="project" value="UniProtKB-SubCell"/>
</dbReference>
<keyword evidence="15" id="KW-1185">Reference proteome</keyword>
<keyword evidence="10" id="KW-1003">Cell membrane</keyword>
<dbReference type="Proteomes" id="UP000218181">
    <property type="component" value="Unassembled WGS sequence"/>
</dbReference>
<protein>
    <recommendedName>
        <fullName evidence="9 10">Ribonuclease Y</fullName>
        <shortName evidence="10">RNase Y</shortName>
        <ecNumber evidence="10 11">3.1.-.-</ecNumber>
    </recommendedName>
</protein>
<dbReference type="PANTHER" id="PTHR12826:SF15">
    <property type="entry name" value="RIBONUCLEASE Y"/>
    <property type="match status" value="1"/>
</dbReference>
<dbReference type="NCBIfam" id="TIGR03319">
    <property type="entry name" value="RNase_Y"/>
    <property type="match status" value="1"/>
</dbReference>
<gene>
    <name evidence="10" type="primary">rny</name>
    <name evidence="14" type="ORF">RT41_GL001372</name>
</gene>
<reference evidence="14 15" key="1">
    <citation type="submission" date="2014-12" db="EMBL/GenBank/DDBJ databases">
        <title>Draft genome sequences of 10 type strains of Lactococcus.</title>
        <authorList>
            <person name="Sun Z."/>
            <person name="Zhong Z."/>
            <person name="Liu W."/>
            <person name="Zhang W."/>
            <person name="Zhang H."/>
        </authorList>
    </citation>
    <scope>NUCLEOTIDE SEQUENCE [LARGE SCALE GENOMIC DNA]</scope>
    <source>
        <strain evidence="14 15">JCM 16395</strain>
    </source>
</reference>
<dbReference type="SUPFAM" id="SSF54791">
    <property type="entry name" value="Eukaryotic type KH-domain (KH-domain type I)"/>
    <property type="match status" value="1"/>
</dbReference>
<evidence type="ECO:0000313" key="14">
    <source>
        <dbReference type="EMBL" id="PCS00485.1"/>
    </source>
</evidence>
<dbReference type="InterPro" id="IPR004087">
    <property type="entry name" value="KH_dom"/>
</dbReference>
<dbReference type="SMART" id="SM00322">
    <property type="entry name" value="KH"/>
    <property type="match status" value="1"/>
</dbReference>
<dbReference type="PROSITE" id="PS50084">
    <property type="entry name" value="KH_TYPE_1"/>
    <property type="match status" value="1"/>
</dbReference>
<evidence type="ECO:0000256" key="3">
    <source>
        <dbReference type="ARBA" id="ARBA00022722"/>
    </source>
</evidence>
<comment type="similarity">
    <text evidence="8 10">Belongs to the RNase Y family.</text>
</comment>